<dbReference type="Gene3D" id="3.30.1460.30">
    <property type="entry name" value="YgaC/TfoX-N like chaperone"/>
    <property type="match status" value="1"/>
</dbReference>
<reference evidence="3" key="1">
    <citation type="submission" date="2019-11" db="EMBL/GenBank/DDBJ databases">
        <authorList>
            <person name="Feng L."/>
        </authorList>
    </citation>
    <scope>NUCLEOTIDE SEQUENCE</scope>
    <source>
        <strain evidence="3">EMassiliensisLFYP7</strain>
    </source>
</reference>
<evidence type="ECO:0000259" key="2">
    <source>
        <dbReference type="Pfam" id="PF04994"/>
    </source>
</evidence>
<dbReference type="Pfam" id="PF04994">
    <property type="entry name" value="TfoX_C"/>
    <property type="match status" value="1"/>
</dbReference>
<organism evidence="3">
    <name type="scientific">Phytobacter massiliensis</name>
    <dbReference type="NCBI Taxonomy" id="1485952"/>
    <lineage>
        <taxon>Bacteria</taxon>
        <taxon>Pseudomonadati</taxon>
        <taxon>Pseudomonadota</taxon>
        <taxon>Gammaproteobacteria</taxon>
        <taxon>Enterobacterales</taxon>
        <taxon>Enterobacteriaceae</taxon>
        <taxon>Phytobacter</taxon>
    </lineage>
</organism>
<proteinExistence type="predicted"/>
<name>A0A6N3GKZ0_9ENTR</name>
<dbReference type="AlphaFoldDB" id="A0A6N3GKZ0"/>
<dbReference type="Gene3D" id="1.10.150.20">
    <property type="entry name" value="5' to 3' exonuclease, C-terminal subdomain"/>
    <property type="match status" value="1"/>
</dbReference>
<dbReference type="PANTHER" id="PTHR36121">
    <property type="entry name" value="PROTEIN SXY"/>
    <property type="match status" value="1"/>
</dbReference>
<dbReference type="PIRSF" id="PIRSF028788">
    <property type="entry name" value="TfoX_Sxy"/>
    <property type="match status" value="1"/>
</dbReference>
<dbReference type="InterPro" id="IPR047525">
    <property type="entry name" value="TfoX-like"/>
</dbReference>
<dbReference type="EMBL" id="CACRTZ010000033">
    <property type="protein sequence ID" value="VYU64623.1"/>
    <property type="molecule type" value="Genomic_DNA"/>
</dbReference>
<sequence length="206" mass="23713">MKSVSFNRIHQSLEYLAPLGHIRYRAHFGGYSLSIDDTVFAMVADGELYLRACEESAPYHAARQAPLLSFQKRGRSVSLNYYFVDESLWRDRPLLLQLSSQSLAAARDEKLQRDNQHRLKDLPNLSFQLELLLCEAGVKDEKTLRILGAKVCWLRLRQMNKQLGIKVLFALEGAIIGLHEAALPALKRQELIDWYNELSDKKSRER</sequence>
<dbReference type="InterPro" id="IPR026256">
    <property type="entry name" value="TfoX-like_gammaprotbact"/>
</dbReference>
<feature type="domain" description="TfoX N-terminal" evidence="1">
    <location>
        <begin position="14"/>
        <end position="106"/>
    </location>
</feature>
<dbReference type="Pfam" id="PF04993">
    <property type="entry name" value="TfoX_N"/>
    <property type="match status" value="1"/>
</dbReference>
<dbReference type="RefSeq" id="WP_156566737.1">
    <property type="nucleotide sequence ID" value="NZ_CACRTZ010000033.1"/>
</dbReference>
<dbReference type="InterPro" id="IPR007076">
    <property type="entry name" value="TfoX_N"/>
</dbReference>
<evidence type="ECO:0000259" key="1">
    <source>
        <dbReference type="Pfam" id="PF04993"/>
    </source>
</evidence>
<dbReference type="InterPro" id="IPR007077">
    <property type="entry name" value="TfoX_C"/>
</dbReference>
<protein>
    <submittedName>
        <fullName evidence="3">DNA transformation protein TfoX</fullName>
    </submittedName>
</protein>
<gene>
    <name evidence="3" type="primary">tfoX</name>
    <name evidence="3" type="ORF">EMLFYP7_03255</name>
</gene>
<accession>A0A6N3GKZ0</accession>
<dbReference type="PANTHER" id="PTHR36121:SF1">
    <property type="entry name" value="PROTEIN SXY"/>
    <property type="match status" value="1"/>
</dbReference>
<dbReference type="SUPFAM" id="SSF159894">
    <property type="entry name" value="YgaC/TfoX-N like"/>
    <property type="match status" value="1"/>
</dbReference>
<dbReference type="GO" id="GO:0030420">
    <property type="term" value="P:establishment of competence for transformation"/>
    <property type="evidence" value="ECO:0007669"/>
    <property type="project" value="InterPro"/>
</dbReference>
<evidence type="ECO:0000313" key="3">
    <source>
        <dbReference type="EMBL" id="VYU64623.1"/>
    </source>
</evidence>
<feature type="domain" description="TfoX C-terminal" evidence="2">
    <location>
        <begin position="116"/>
        <end position="194"/>
    </location>
</feature>